<keyword evidence="3" id="KW-1185">Reference proteome</keyword>
<gene>
    <name evidence="2" type="ORF">EAG_06299</name>
</gene>
<organism evidence="3">
    <name type="scientific">Camponotus floridanus</name>
    <name type="common">Florida carpenter ant</name>
    <dbReference type="NCBI Taxonomy" id="104421"/>
    <lineage>
        <taxon>Eukaryota</taxon>
        <taxon>Metazoa</taxon>
        <taxon>Ecdysozoa</taxon>
        <taxon>Arthropoda</taxon>
        <taxon>Hexapoda</taxon>
        <taxon>Insecta</taxon>
        <taxon>Pterygota</taxon>
        <taxon>Neoptera</taxon>
        <taxon>Endopterygota</taxon>
        <taxon>Hymenoptera</taxon>
        <taxon>Apocrita</taxon>
        <taxon>Aculeata</taxon>
        <taxon>Formicoidea</taxon>
        <taxon>Formicidae</taxon>
        <taxon>Formicinae</taxon>
        <taxon>Camponotus</taxon>
    </lineage>
</organism>
<dbReference type="Proteomes" id="UP000000311">
    <property type="component" value="Unassembled WGS sequence"/>
</dbReference>
<name>E2A510_CAMFO</name>
<evidence type="ECO:0000313" key="3">
    <source>
        <dbReference type="Proteomes" id="UP000000311"/>
    </source>
</evidence>
<dbReference type="InParanoid" id="E2A510"/>
<sequence>MAERNIDSLCRCRDSGKSGRNEGKLHFNLIGRRNSKLSQRKRSGKVPSRCNRIIEPALSQLSANGLGVLDKKEREVNPTGHWKGGLNANRVISNDLHSNLVESAQKSRLGSFSEIRIEIRNKCGDMEHTHRFLVHNRPKSFEWSTLNGTFYSFVNNDLTYCFLKQTVPFAATYLQFTRNVAVGTTSTTNWLSIRKRYGNILLLYPSYMLPYRWKQLSATGAGDDGPIICDMAHEVARIFMQNNQFEKVIRILRYIENRKCTMTFLYLWFMRLYPRKDMQYLQRYYTNKNCPPNRDQESRRRRKKKDAPFSTHPLHAGPGFLRLRSRDACGKSGERHNTGKRRDGGMSAVLTAETKRIGEKRFCPFSCTYLHPKKSGPKKSNLNSKSEIDLYQKARKTSILKMLQEFPSD</sequence>
<evidence type="ECO:0000313" key="2">
    <source>
        <dbReference type="EMBL" id="EFN71478.1"/>
    </source>
</evidence>
<proteinExistence type="predicted"/>
<protein>
    <submittedName>
        <fullName evidence="2">Uncharacterized protein</fullName>
    </submittedName>
</protein>
<dbReference type="EMBL" id="GL436785">
    <property type="protein sequence ID" value="EFN71478.1"/>
    <property type="molecule type" value="Genomic_DNA"/>
</dbReference>
<dbReference type="AlphaFoldDB" id="E2A510"/>
<accession>E2A510</accession>
<reference evidence="2 3" key="1">
    <citation type="journal article" date="2010" name="Science">
        <title>Genomic comparison of the ants Camponotus floridanus and Harpegnathos saltator.</title>
        <authorList>
            <person name="Bonasio R."/>
            <person name="Zhang G."/>
            <person name="Ye C."/>
            <person name="Mutti N.S."/>
            <person name="Fang X."/>
            <person name="Qin N."/>
            <person name="Donahue G."/>
            <person name="Yang P."/>
            <person name="Li Q."/>
            <person name="Li C."/>
            <person name="Zhang P."/>
            <person name="Huang Z."/>
            <person name="Berger S.L."/>
            <person name="Reinberg D."/>
            <person name="Wang J."/>
            <person name="Liebig J."/>
        </authorList>
    </citation>
    <scope>NUCLEOTIDE SEQUENCE [LARGE SCALE GENOMIC DNA]</scope>
    <source>
        <strain evidence="3">C129</strain>
    </source>
</reference>
<evidence type="ECO:0000256" key="1">
    <source>
        <dbReference type="SAM" id="MobiDB-lite"/>
    </source>
</evidence>
<feature type="region of interest" description="Disordered" evidence="1">
    <location>
        <begin position="289"/>
        <end position="320"/>
    </location>
</feature>